<name>A0ABX8HWC4_9PSED</name>
<keyword evidence="2" id="KW-1185">Reference proteome</keyword>
<gene>
    <name evidence="1" type="ORF">KQP88_05620</name>
</gene>
<evidence type="ECO:0000313" key="1">
    <source>
        <dbReference type="EMBL" id="QWU84258.1"/>
    </source>
</evidence>
<proteinExistence type="predicted"/>
<evidence type="ECO:0000313" key="2">
    <source>
        <dbReference type="Proteomes" id="UP000683401"/>
    </source>
</evidence>
<protein>
    <submittedName>
        <fullName evidence="1">Uncharacterized protein</fullName>
    </submittedName>
</protein>
<dbReference type="Proteomes" id="UP000683401">
    <property type="component" value="Chromosome"/>
</dbReference>
<dbReference type="EMBL" id="CP076668">
    <property type="protein sequence ID" value="QWU84258.1"/>
    <property type="molecule type" value="Genomic_DNA"/>
</dbReference>
<reference evidence="2" key="1">
    <citation type="submission" date="2021-06" db="EMBL/GenBank/DDBJ databases">
        <title>Identification of Pseudomonas cichorii causing bacterial leaf black spot of flue-cured tobacco, a new disease in China.</title>
        <authorList>
            <person name="Lu C.-H."/>
        </authorList>
    </citation>
    <scope>NUCLEOTIDE SEQUENCE [LARGE SCALE GENOMIC DNA]</scope>
    <source>
        <strain evidence="2">LJ2</strain>
    </source>
</reference>
<dbReference type="RefSeq" id="WP_216705061.1">
    <property type="nucleotide sequence ID" value="NZ_CP076668.1"/>
</dbReference>
<organism evidence="1 2">
    <name type="scientific">Pseudomonas lijiangensis</name>
    <dbReference type="NCBI Taxonomy" id="2995658"/>
    <lineage>
        <taxon>Bacteria</taxon>
        <taxon>Pseudomonadati</taxon>
        <taxon>Pseudomonadota</taxon>
        <taxon>Gammaproteobacteria</taxon>
        <taxon>Pseudomonadales</taxon>
        <taxon>Pseudomonadaceae</taxon>
        <taxon>Pseudomonas</taxon>
    </lineage>
</organism>
<accession>A0ABX8HWC4</accession>
<sequence length="58" mass="6765">MLRIPYRLERTPGVRKLVGYVQAATDIMEIAVRRGGDWDQDGKSKDERFLDLVHFELC</sequence>